<gene>
    <name evidence="1" type="ORF">NDU88_004503</name>
</gene>
<evidence type="ECO:0000313" key="2">
    <source>
        <dbReference type="Proteomes" id="UP001066276"/>
    </source>
</evidence>
<accession>A0AAV7QF36</accession>
<name>A0AAV7QF36_PLEWA</name>
<evidence type="ECO:0000313" key="1">
    <source>
        <dbReference type="EMBL" id="KAJ1138112.1"/>
    </source>
</evidence>
<dbReference type="AlphaFoldDB" id="A0AAV7QF36"/>
<keyword evidence="2" id="KW-1185">Reference proteome</keyword>
<protein>
    <submittedName>
        <fullName evidence="1">Uncharacterized protein</fullName>
    </submittedName>
</protein>
<reference evidence="1" key="1">
    <citation type="journal article" date="2022" name="bioRxiv">
        <title>Sequencing and chromosome-scale assembly of the giantPleurodeles waltlgenome.</title>
        <authorList>
            <person name="Brown T."/>
            <person name="Elewa A."/>
            <person name="Iarovenko S."/>
            <person name="Subramanian E."/>
            <person name="Araus A.J."/>
            <person name="Petzold A."/>
            <person name="Susuki M."/>
            <person name="Suzuki K.-i.T."/>
            <person name="Hayashi T."/>
            <person name="Toyoda A."/>
            <person name="Oliveira C."/>
            <person name="Osipova E."/>
            <person name="Leigh N.D."/>
            <person name="Simon A."/>
            <person name="Yun M.H."/>
        </authorList>
    </citation>
    <scope>NUCLEOTIDE SEQUENCE</scope>
    <source>
        <strain evidence="1">20211129_DDA</strain>
        <tissue evidence="1">Liver</tissue>
    </source>
</reference>
<dbReference type="EMBL" id="JANPWB010000010">
    <property type="protein sequence ID" value="KAJ1138112.1"/>
    <property type="molecule type" value="Genomic_DNA"/>
</dbReference>
<organism evidence="1 2">
    <name type="scientific">Pleurodeles waltl</name>
    <name type="common">Iberian ribbed newt</name>
    <dbReference type="NCBI Taxonomy" id="8319"/>
    <lineage>
        <taxon>Eukaryota</taxon>
        <taxon>Metazoa</taxon>
        <taxon>Chordata</taxon>
        <taxon>Craniata</taxon>
        <taxon>Vertebrata</taxon>
        <taxon>Euteleostomi</taxon>
        <taxon>Amphibia</taxon>
        <taxon>Batrachia</taxon>
        <taxon>Caudata</taxon>
        <taxon>Salamandroidea</taxon>
        <taxon>Salamandridae</taxon>
        <taxon>Pleurodelinae</taxon>
        <taxon>Pleurodeles</taxon>
    </lineage>
</organism>
<proteinExistence type="predicted"/>
<dbReference type="Proteomes" id="UP001066276">
    <property type="component" value="Chromosome 6"/>
</dbReference>
<sequence>MVESTLLYAWWGQGSDGDPEWMEFMILRVSVSLTLVQEVRRFAQVVFEVGTFGLSDELVMPAGGVLVGCEAVFGGLEGVVRVGVDFEGGFVGDGYSPSDSVGEIPSDDLVAVRDGYCDVGRRVVVPPGFGQEGYVWGGGVEQVPELDGVLA</sequence>
<comment type="caution">
    <text evidence="1">The sequence shown here is derived from an EMBL/GenBank/DDBJ whole genome shotgun (WGS) entry which is preliminary data.</text>
</comment>